<evidence type="ECO:0000256" key="2">
    <source>
        <dbReference type="ARBA" id="ARBA00000909"/>
    </source>
</evidence>
<keyword evidence="5 18" id="KW-0479">Metal-binding</keyword>
<keyword evidence="12 17" id="KW-0456">Lyase</keyword>
<evidence type="ECO:0000256" key="8">
    <source>
        <dbReference type="ARBA" id="ARBA00022857"/>
    </source>
</evidence>
<keyword evidence="23" id="KW-1185">Reference proteome</keyword>
<evidence type="ECO:0000256" key="4">
    <source>
        <dbReference type="ARBA" id="ARBA00009524"/>
    </source>
</evidence>
<evidence type="ECO:0000256" key="1">
    <source>
        <dbReference type="ARBA" id="ARBA00000013"/>
    </source>
</evidence>
<dbReference type="PIRSF" id="PIRSF017184">
    <property type="entry name" value="Nnr"/>
    <property type="match status" value="1"/>
</dbReference>
<feature type="binding site" evidence="18">
    <location>
        <position position="148"/>
    </location>
    <ligand>
        <name>(6S)-NADPHX</name>
        <dbReference type="ChEBI" id="CHEBI:64076"/>
    </ligand>
</feature>
<dbReference type="InterPro" id="IPR029056">
    <property type="entry name" value="Ribokinase-like"/>
</dbReference>
<proteinExistence type="inferred from homology"/>
<dbReference type="HAMAP" id="MF_01966">
    <property type="entry name" value="NADHX_epimerase"/>
    <property type="match status" value="1"/>
</dbReference>
<comment type="similarity">
    <text evidence="4 19">In the C-terminal section; belongs to the NnrD/CARKD family.</text>
</comment>
<comment type="cofactor">
    <cofactor evidence="17">
        <name>Mg(2+)</name>
        <dbReference type="ChEBI" id="CHEBI:18420"/>
    </cofactor>
</comment>
<evidence type="ECO:0000259" key="20">
    <source>
        <dbReference type="PROSITE" id="PS51383"/>
    </source>
</evidence>
<evidence type="ECO:0000256" key="17">
    <source>
        <dbReference type="HAMAP-Rule" id="MF_01965"/>
    </source>
</evidence>
<comment type="similarity">
    <text evidence="3 19">In the N-terminal section; belongs to the NnrE/AIBP family.</text>
</comment>
<feature type="domain" description="YjeF C-terminal" evidence="20">
    <location>
        <begin position="208"/>
        <end position="472"/>
    </location>
</feature>
<feature type="binding site" evidence="17">
    <location>
        <position position="243"/>
    </location>
    <ligand>
        <name>(6S)-NADPHX</name>
        <dbReference type="ChEBI" id="CHEBI:64076"/>
    </ligand>
</feature>
<organism evidence="22 23">
    <name type="scientific">Rhodococcus ruber</name>
    <dbReference type="NCBI Taxonomy" id="1830"/>
    <lineage>
        <taxon>Bacteria</taxon>
        <taxon>Bacillati</taxon>
        <taxon>Actinomycetota</taxon>
        <taxon>Actinomycetes</taxon>
        <taxon>Mycobacteriales</taxon>
        <taxon>Nocardiaceae</taxon>
        <taxon>Rhodococcus</taxon>
    </lineage>
</organism>
<evidence type="ECO:0000256" key="5">
    <source>
        <dbReference type="ARBA" id="ARBA00022723"/>
    </source>
</evidence>
<comment type="subunit">
    <text evidence="17">Homotetramer.</text>
</comment>
<feature type="binding site" evidence="18">
    <location>
        <position position="151"/>
    </location>
    <ligand>
        <name>K(+)</name>
        <dbReference type="ChEBI" id="CHEBI:29103"/>
    </ligand>
</feature>
<evidence type="ECO:0000256" key="13">
    <source>
        <dbReference type="ARBA" id="ARBA00023268"/>
    </source>
</evidence>
<dbReference type="Proteomes" id="UP001081071">
    <property type="component" value="Unassembled WGS sequence"/>
</dbReference>
<protein>
    <recommendedName>
        <fullName evidence="19">Bifunctional NAD(P)H-hydrate repair enzyme</fullName>
    </recommendedName>
    <alternativeName>
        <fullName evidence="19">Nicotinamide nucleotide repair protein</fullName>
    </alternativeName>
    <domain>
        <recommendedName>
            <fullName evidence="19">ADP-dependent (S)-NAD(P)H-hydrate dehydratase</fullName>
            <ecNumber evidence="19">4.2.1.136</ecNumber>
        </recommendedName>
        <alternativeName>
            <fullName evidence="19">ADP-dependent NAD(P)HX dehydratase</fullName>
        </alternativeName>
    </domain>
    <domain>
        <recommendedName>
            <fullName evidence="19">NAD(P)H-hydrate epimerase</fullName>
            <ecNumber evidence="19">5.1.99.6</ecNumber>
        </recommendedName>
    </domain>
</protein>
<comment type="catalytic activity">
    <reaction evidence="2 18 19">
        <text>(6R)-NADPHX = (6S)-NADPHX</text>
        <dbReference type="Rhea" id="RHEA:32227"/>
        <dbReference type="ChEBI" id="CHEBI:64076"/>
        <dbReference type="ChEBI" id="CHEBI:64077"/>
        <dbReference type="EC" id="5.1.99.6"/>
    </reaction>
</comment>
<dbReference type="PANTHER" id="PTHR12592:SF0">
    <property type="entry name" value="ATP-DEPENDENT (S)-NAD(P)H-HYDRATE DEHYDRATASE"/>
    <property type="match status" value="1"/>
</dbReference>
<dbReference type="EC" id="5.1.99.6" evidence="19"/>
<keyword evidence="7 17" id="KW-0067">ATP-binding</keyword>
<dbReference type="Pfam" id="PF01256">
    <property type="entry name" value="Carb_kinase"/>
    <property type="match status" value="1"/>
</dbReference>
<feature type="binding site" evidence="18">
    <location>
        <position position="118"/>
    </location>
    <ligand>
        <name>K(+)</name>
        <dbReference type="ChEBI" id="CHEBI:29103"/>
    </ligand>
</feature>
<keyword evidence="9 18" id="KW-0630">Potassium</keyword>
<evidence type="ECO:0000256" key="10">
    <source>
        <dbReference type="ARBA" id="ARBA00023027"/>
    </source>
</evidence>
<dbReference type="Gene3D" id="3.40.1190.20">
    <property type="match status" value="1"/>
</dbReference>
<name>A0ABT4MJN4_9NOCA</name>
<dbReference type="EC" id="4.2.1.136" evidence="19"/>
<dbReference type="PROSITE" id="PS51383">
    <property type="entry name" value="YJEF_C_3"/>
    <property type="match status" value="1"/>
</dbReference>
<dbReference type="InterPro" id="IPR030677">
    <property type="entry name" value="Nnr"/>
</dbReference>
<keyword evidence="10 17" id="KW-0520">NAD</keyword>
<evidence type="ECO:0000256" key="3">
    <source>
        <dbReference type="ARBA" id="ARBA00006001"/>
    </source>
</evidence>
<comment type="similarity">
    <text evidence="18">Belongs to the NnrE/AIBP family.</text>
</comment>
<dbReference type="InterPro" id="IPR004443">
    <property type="entry name" value="YjeF_N_dom"/>
</dbReference>
<comment type="function">
    <text evidence="18">Catalyzes the epimerization of the S- and R-forms of NAD(P)HX, a damaged form of NAD(P)H that is a result of enzymatic or heat-dependent hydration. This is a prerequisite for the S-specific NAD(P)H-hydrate dehydratase to allow the repair of both epimers of NAD(P)HX.</text>
</comment>
<comment type="function">
    <text evidence="14 19">Bifunctional enzyme that catalyzes the epimerization of the S- and R-forms of NAD(P)HX and the dehydration of the S-form of NAD(P)HX at the expense of ADP, which is converted to AMP. This allows the repair of both epimers of NAD(P)HX, a damaged form of NAD(P)H that is a result of enzymatic or heat-dependent hydration.</text>
</comment>
<evidence type="ECO:0000256" key="16">
    <source>
        <dbReference type="ARBA" id="ARBA00049209"/>
    </source>
</evidence>
<keyword evidence="13" id="KW-0511">Multifunctional enzyme</keyword>
<dbReference type="PROSITE" id="PS01050">
    <property type="entry name" value="YJEF_C_2"/>
    <property type="match status" value="1"/>
</dbReference>
<comment type="catalytic activity">
    <reaction evidence="15 17 19">
        <text>(6S)-NADHX + ADP = AMP + phosphate + NADH + H(+)</text>
        <dbReference type="Rhea" id="RHEA:32223"/>
        <dbReference type="ChEBI" id="CHEBI:15378"/>
        <dbReference type="ChEBI" id="CHEBI:43474"/>
        <dbReference type="ChEBI" id="CHEBI:57945"/>
        <dbReference type="ChEBI" id="CHEBI:64074"/>
        <dbReference type="ChEBI" id="CHEBI:456215"/>
        <dbReference type="ChEBI" id="CHEBI:456216"/>
        <dbReference type="EC" id="4.2.1.136"/>
    </reaction>
</comment>
<comment type="cofactor">
    <cofactor evidence="18 19">
        <name>K(+)</name>
        <dbReference type="ChEBI" id="CHEBI:29103"/>
    </cofactor>
    <text evidence="18 19">Binds 1 potassium ion per subunit.</text>
</comment>
<feature type="binding site" evidence="18">
    <location>
        <position position="63"/>
    </location>
    <ligand>
        <name>K(+)</name>
        <dbReference type="ChEBI" id="CHEBI:29103"/>
    </ligand>
</feature>
<comment type="catalytic activity">
    <reaction evidence="16 17 19">
        <text>(6S)-NADPHX + ADP = AMP + phosphate + NADPH + H(+)</text>
        <dbReference type="Rhea" id="RHEA:32235"/>
        <dbReference type="ChEBI" id="CHEBI:15378"/>
        <dbReference type="ChEBI" id="CHEBI:43474"/>
        <dbReference type="ChEBI" id="CHEBI:57783"/>
        <dbReference type="ChEBI" id="CHEBI:64076"/>
        <dbReference type="ChEBI" id="CHEBI:456215"/>
        <dbReference type="ChEBI" id="CHEBI:456216"/>
        <dbReference type="EC" id="4.2.1.136"/>
    </reaction>
</comment>
<comment type="caution">
    <text evidence="18">Lacks conserved residue(s) required for the propagation of feature annotation.</text>
</comment>
<accession>A0ABT4MJN4</accession>
<evidence type="ECO:0000256" key="6">
    <source>
        <dbReference type="ARBA" id="ARBA00022741"/>
    </source>
</evidence>
<keyword evidence="6 17" id="KW-0547">Nucleotide-binding</keyword>
<evidence type="ECO:0000313" key="22">
    <source>
        <dbReference type="EMBL" id="MCZ4521201.1"/>
    </source>
</evidence>
<feature type="binding site" evidence="17">
    <location>
        <begin position="380"/>
        <end position="384"/>
    </location>
    <ligand>
        <name>AMP</name>
        <dbReference type="ChEBI" id="CHEBI:456215"/>
    </ligand>
</feature>
<evidence type="ECO:0000313" key="23">
    <source>
        <dbReference type="Proteomes" id="UP001081071"/>
    </source>
</evidence>
<gene>
    <name evidence="17" type="primary">nnrD</name>
    <name evidence="18" type="synonym">nnrE</name>
    <name evidence="22" type="ORF">O4220_22030</name>
</gene>
<evidence type="ECO:0000256" key="12">
    <source>
        <dbReference type="ARBA" id="ARBA00023239"/>
    </source>
</evidence>
<comment type="function">
    <text evidence="17">Catalyzes the dehydration of the S-form of NAD(P)HX at the expense of ADP, which is converted to AMP. Together with NAD(P)HX epimerase, which catalyzes the epimerization of the S- and R-forms, the enzyme allows the repair of both epimers of NAD(P)HX, a damaged form of NAD(P)H that is a result of enzymatic or heat-dependent hydration.</text>
</comment>
<dbReference type="PROSITE" id="PS51385">
    <property type="entry name" value="YJEF_N"/>
    <property type="match status" value="1"/>
</dbReference>
<dbReference type="NCBIfam" id="TIGR00196">
    <property type="entry name" value="yjeF_cterm"/>
    <property type="match status" value="1"/>
</dbReference>
<evidence type="ECO:0000256" key="18">
    <source>
        <dbReference type="HAMAP-Rule" id="MF_01966"/>
    </source>
</evidence>
<dbReference type="NCBIfam" id="TIGR00197">
    <property type="entry name" value="yjeF_nterm"/>
    <property type="match status" value="1"/>
</dbReference>
<feature type="binding site" evidence="17">
    <location>
        <position position="296"/>
    </location>
    <ligand>
        <name>(6S)-NADPHX</name>
        <dbReference type="ChEBI" id="CHEBI:64076"/>
    </ligand>
</feature>
<comment type="caution">
    <text evidence="22">The sequence shown here is derived from an EMBL/GenBank/DDBJ whole genome shotgun (WGS) entry which is preliminary data.</text>
</comment>
<evidence type="ECO:0000259" key="21">
    <source>
        <dbReference type="PROSITE" id="PS51385"/>
    </source>
</evidence>
<comment type="similarity">
    <text evidence="17">Belongs to the NnrD/CARKD family.</text>
</comment>
<evidence type="ECO:0000256" key="19">
    <source>
        <dbReference type="PIRNR" id="PIRNR017184"/>
    </source>
</evidence>
<keyword evidence="8 17" id="KW-0521">NADP</keyword>
<evidence type="ECO:0000256" key="11">
    <source>
        <dbReference type="ARBA" id="ARBA00023235"/>
    </source>
</evidence>
<dbReference type="InterPro" id="IPR000631">
    <property type="entry name" value="CARKD"/>
</dbReference>
<dbReference type="InterPro" id="IPR017953">
    <property type="entry name" value="Carbohydrate_kinase_pred_CS"/>
</dbReference>
<feature type="binding site" evidence="18">
    <location>
        <begin position="62"/>
        <end position="66"/>
    </location>
    <ligand>
        <name>(6S)-NADPHX</name>
        <dbReference type="ChEBI" id="CHEBI:64076"/>
    </ligand>
</feature>
<comment type="catalytic activity">
    <reaction evidence="1 18 19">
        <text>(6R)-NADHX = (6S)-NADHX</text>
        <dbReference type="Rhea" id="RHEA:32215"/>
        <dbReference type="ChEBI" id="CHEBI:64074"/>
        <dbReference type="ChEBI" id="CHEBI:64075"/>
        <dbReference type="EC" id="5.1.99.6"/>
    </reaction>
</comment>
<dbReference type="Gene3D" id="3.40.50.10260">
    <property type="entry name" value="YjeF N-terminal domain"/>
    <property type="match status" value="1"/>
</dbReference>
<dbReference type="CDD" id="cd01171">
    <property type="entry name" value="YXKO-related"/>
    <property type="match status" value="1"/>
</dbReference>
<feature type="domain" description="YjeF N-terminal" evidence="21">
    <location>
        <begin position="10"/>
        <end position="203"/>
    </location>
</feature>
<dbReference type="InterPro" id="IPR036652">
    <property type="entry name" value="YjeF_N_dom_sf"/>
</dbReference>
<feature type="binding site" evidence="17">
    <location>
        <position position="409"/>
    </location>
    <ligand>
        <name>AMP</name>
        <dbReference type="ChEBI" id="CHEBI:456215"/>
    </ligand>
</feature>
<dbReference type="EMBL" id="JAPWIJ010000010">
    <property type="protein sequence ID" value="MCZ4521201.1"/>
    <property type="molecule type" value="Genomic_DNA"/>
</dbReference>
<dbReference type="PANTHER" id="PTHR12592">
    <property type="entry name" value="ATP-DEPENDENT (S)-NAD(P)H-HYDRATE DEHYDRATASE FAMILY MEMBER"/>
    <property type="match status" value="1"/>
</dbReference>
<dbReference type="SUPFAM" id="SSF53613">
    <property type="entry name" value="Ribokinase-like"/>
    <property type="match status" value="1"/>
</dbReference>
<feature type="binding site" evidence="17">
    <location>
        <position position="346"/>
    </location>
    <ligand>
        <name>(6S)-NADPHX</name>
        <dbReference type="ChEBI" id="CHEBI:64076"/>
    </ligand>
</feature>
<evidence type="ECO:0000256" key="15">
    <source>
        <dbReference type="ARBA" id="ARBA00048238"/>
    </source>
</evidence>
<feature type="binding site" evidence="17">
    <location>
        <position position="410"/>
    </location>
    <ligand>
        <name>(6S)-NADPHX</name>
        <dbReference type="ChEBI" id="CHEBI:64076"/>
    </ligand>
</feature>
<feature type="binding site" evidence="18">
    <location>
        <begin position="122"/>
        <end position="128"/>
    </location>
    <ligand>
        <name>(6S)-NADPHX</name>
        <dbReference type="ChEBI" id="CHEBI:64076"/>
    </ligand>
</feature>
<dbReference type="Pfam" id="PF03853">
    <property type="entry name" value="YjeF_N"/>
    <property type="match status" value="1"/>
</dbReference>
<dbReference type="HAMAP" id="MF_01965">
    <property type="entry name" value="NADHX_dehydratase"/>
    <property type="match status" value="1"/>
</dbReference>
<sequence length="480" mass="48000">MRAYYTPEQIRNAEAPLLNSLPNGVLMRRAAYGLATVVAAELTARTGGVVGRRVTIVVGTGDNGGDGLWAGAYLRRRGVSVSALLLDPARAHAEGLEALRSSGGRVVTQCGPADVVIDAIVGISGKGPLRIDAAEVVGQITAPIVSVDVPSGVDAETGAVSGPAVTADVTVTFGGRKPVHVLAVPRCGRVELIDIGLTLPDPAIASFEPADVGQIWPIPTASDDKYSQGVVGILAGSATFPGAALLCAGAAVAATSGMVRYVGSAGAQVVSHYPEVVAAPDLDAVGRVQSWVVGPGFGTDEPAAETVRRVLELDLPVVVDADALTILAGNAQWVTGRTAPTLLTPHAGEFARLTGSDPGSDRVGAVRDLAARWGVTVLLKGRATIIADADGTTFVSDAGGSAASTAGSGDVLSGILGALLASGMTPSTAAACGARVHALAAARAAHGSGGEFAAPVSASPLCASISDAIRTVRSLTDGSR</sequence>
<dbReference type="SUPFAM" id="SSF64153">
    <property type="entry name" value="YjeF N-terminal domain-like"/>
    <property type="match status" value="1"/>
</dbReference>
<keyword evidence="11 18" id="KW-0413">Isomerase</keyword>
<evidence type="ECO:0000256" key="7">
    <source>
        <dbReference type="ARBA" id="ARBA00022840"/>
    </source>
</evidence>
<evidence type="ECO:0000256" key="14">
    <source>
        <dbReference type="ARBA" id="ARBA00025153"/>
    </source>
</evidence>
<reference evidence="22" key="1">
    <citation type="submission" date="2022-12" db="EMBL/GenBank/DDBJ databases">
        <authorList>
            <person name="Krivoruchko A.V."/>
            <person name="Elkin A."/>
        </authorList>
    </citation>
    <scope>NUCLEOTIDE SEQUENCE</scope>
    <source>
        <strain evidence="22">IEGM 1391</strain>
    </source>
</reference>
<dbReference type="RefSeq" id="WP_269607637.1">
    <property type="nucleotide sequence ID" value="NZ_JAPWIJ010000010.1"/>
</dbReference>
<evidence type="ECO:0000256" key="9">
    <source>
        <dbReference type="ARBA" id="ARBA00022958"/>
    </source>
</evidence>